<gene>
    <name evidence="1" type="ORF">Tci_891388</name>
</gene>
<reference evidence="1" key="1">
    <citation type="journal article" date="2019" name="Sci. Rep.">
        <title>Draft genome of Tanacetum cinerariifolium, the natural source of mosquito coil.</title>
        <authorList>
            <person name="Yamashiro T."/>
            <person name="Shiraishi A."/>
            <person name="Satake H."/>
            <person name="Nakayama K."/>
        </authorList>
    </citation>
    <scope>NUCLEOTIDE SEQUENCE</scope>
</reference>
<organism evidence="1">
    <name type="scientific">Tanacetum cinerariifolium</name>
    <name type="common">Dalmatian daisy</name>
    <name type="synonym">Chrysanthemum cinerariifolium</name>
    <dbReference type="NCBI Taxonomy" id="118510"/>
    <lineage>
        <taxon>Eukaryota</taxon>
        <taxon>Viridiplantae</taxon>
        <taxon>Streptophyta</taxon>
        <taxon>Embryophyta</taxon>
        <taxon>Tracheophyta</taxon>
        <taxon>Spermatophyta</taxon>
        <taxon>Magnoliopsida</taxon>
        <taxon>eudicotyledons</taxon>
        <taxon>Gunneridae</taxon>
        <taxon>Pentapetalae</taxon>
        <taxon>asterids</taxon>
        <taxon>campanulids</taxon>
        <taxon>Asterales</taxon>
        <taxon>Asteraceae</taxon>
        <taxon>Asteroideae</taxon>
        <taxon>Anthemideae</taxon>
        <taxon>Anthemidinae</taxon>
        <taxon>Tanacetum</taxon>
    </lineage>
</organism>
<comment type="caution">
    <text evidence="1">The sequence shown here is derived from an EMBL/GenBank/DDBJ whole genome shotgun (WGS) entry which is preliminary data.</text>
</comment>
<protein>
    <submittedName>
        <fullName evidence="1">Uncharacterized protein</fullName>
    </submittedName>
</protein>
<feature type="non-terminal residue" evidence="1">
    <location>
        <position position="1"/>
    </location>
</feature>
<feature type="non-terminal residue" evidence="1">
    <location>
        <position position="170"/>
    </location>
</feature>
<sequence length="170" mass="19337">YIQFVARFRKVKPSVAICHSGKLGTIPGVNLQADYQYLQAEAARYQEAFNRNAGLDYGNKNLLDAYLKAHDFNRVQVLIPESDQAKDELVVSAKKQARKVGKEKMAEIVAKLFDKQLVPKSKAERDVAARFSFLGSYMDREAIQAQPELLTKEAAYRRQHNRLAYSVSKR</sequence>
<dbReference type="AlphaFoldDB" id="A0A699UD78"/>
<accession>A0A699UD78</accession>
<proteinExistence type="predicted"/>
<name>A0A699UD78_TANCI</name>
<dbReference type="EMBL" id="BKCJ011314431">
    <property type="protein sequence ID" value="GFD19419.1"/>
    <property type="molecule type" value="Genomic_DNA"/>
</dbReference>
<evidence type="ECO:0000313" key="1">
    <source>
        <dbReference type="EMBL" id="GFD19419.1"/>
    </source>
</evidence>